<name>A0A7W4TQG1_KINRA</name>
<protein>
    <submittedName>
        <fullName evidence="2">Uncharacterized protein</fullName>
    </submittedName>
</protein>
<sequence length="224" mass="21571">MEEDSTAQGAAAPVDDHLLLPDGEADLASDEGHAVPERGQRLLQAADEALLHRPFAGAVGEGEVVEDVGVAGELLGELGVRLGELGFEVGGGGADAGVQPGVDLVGQDVAGPALLEGVGGVPVAGGALVEAAEEDGEVAPGQSCSGLLHEVGFLGPGGGGGAHVLQVAAGEAALVGEGGAEVVGEAVDDLRAPPGVVLVGEDVVADGPVQPQELGVGGARGAHP</sequence>
<feature type="compositionally biased region" description="Basic and acidic residues" evidence="1">
    <location>
        <begin position="30"/>
        <end position="39"/>
    </location>
</feature>
<accession>A0A7W4TQG1</accession>
<reference evidence="2 3" key="2">
    <citation type="submission" date="2020-08" db="EMBL/GenBank/DDBJ databases">
        <authorList>
            <person name="Partida-Martinez L."/>
            <person name="Huntemann M."/>
            <person name="Clum A."/>
            <person name="Wang J."/>
            <person name="Palaniappan K."/>
            <person name="Ritter S."/>
            <person name="Chen I.-M."/>
            <person name="Stamatis D."/>
            <person name="Reddy T."/>
            <person name="O'Malley R."/>
            <person name="Daum C."/>
            <person name="Shapiro N."/>
            <person name="Ivanova N."/>
            <person name="Kyrpides N."/>
            <person name="Woyke T."/>
        </authorList>
    </citation>
    <scope>NUCLEOTIDE SEQUENCE [LARGE SCALE GENOMIC DNA]</scope>
    <source>
        <strain evidence="2 3">AS2.23</strain>
    </source>
</reference>
<evidence type="ECO:0000313" key="2">
    <source>
        <dbReference type="EMBL" id="MBB2903231.1"/>
    </source>
</evidence>
<proteinExistence type="predicted"/>
<reference evidence="2 3" key="1">
    <citation type="submission" date="2020-08" db="EMBL/GenBank/DDBJ databases">
        <title>The Agave Microbiome: Exploring the role of microbial communities in plant adaptations to desert environments.</title>
        <authorList>
            <person name="Partida-Martinez L.P."/>
        </authorList>
    </citation>
    <scope>NUCLEOTIDE SEQUENCE [LARGE SCALE GENOMIC DNA]</scope>
    <source>
        <strain evidence="2 3">AS2.23</strain>
    </source>
</reference>
<feature type="region of interest" description="Disordered" evidence="1">
    <location>
        <begin position="1"/>
        <end position="39"/>
    </location>
</feature>
<evidence type="ECO:0000256" key="1">
    <source>
        <dbReference type="SAM" id="MobiDB-lite"/>
    </source>
</evidence>
<dbReference type="AlphaFoldDB" id="A0A7W4TQG1"/>
<evidence type="ECO:0000313" key="3">
    <source>
        <dbReference type="Proteomes" id="UP000533269"/>
    </source>
</evidence>
<organism evidence="2 3">
    <name type="scientific">Kineococcus radiotolerans</name>
    <dbReference type="NCBI Taxonomy" id="131568"/>
    <lineage>
        <taxon>Bacteria</taxon>
        <taxon>Bacillati</taxon>
        <taxon>Actinomycetota</taxon>
        <taxon>Actinomycetes</taxon>
        <taxon>Kineosporiales</taxon>
        <taxon>Kineosporiaceae</taxon>
        <taxon>Kineococcus</taxon>
    </lineage>
</organism>
<dbReference type="EMBL" id="JACHVY010000006">
    <property type="protein sequence ID" value="MBB2903231.1"/>
    <property type="molecule type" value="Genomic_DNA"/>
</dbReference>
<comment type="caution">
    <text evidence="2">The sequence shown here is derived from an EMBL/GenBank/DDBJ whole genome shotgun (WGS) entry which is preliminary data.</text>
</comment>
<dbReference type="Proteomes" id="UP000533269">
    <property type="component" value="Unassembled WGS sequence"/>
</dbReference>
<gene>
    <name evidence="2" type="ORF">FHR75_004073</name>
</gene>